<name>A0A1W1W392_9FIRM</name>
<sequence length="180" mass="19287">MNFSEIMRAVACWSFKSKLLGDSTTSPLVLKHRLIPSLRLLLNSMKKRVLLQFVGPLKTIHGVSHGNPAHLIRATSTLTESQTNRITSISMSTAAVSLSPMSPCSSRKNLLPIAPNPAALSSSMRACHSTLGSSKEPFPTRRCFLLFSTTPHATTIMPARTGITPTSITPMCSASASPPS</sequence>
<protein>
    <submittedName>
        <fullName evidence="1">Uncharacterized protein</fullName>
    </submittedName>
</protein>
<evidence type="ECO:0000313" key="2">
    <source>
        <dbReference type="Proteomes" id="UP000192569"/>
    </source>
</evidence>
<organism evidence="1 2">
    <name type="scientific">Thermanaeromonas toyohensis ToBE</name>
    <dbReference type="NCBI Taxonomy" id="698762"/>
    <lineage>
        <taxon>Bacteria</taxon>
        <taxon>Bacillati</taxon>
        <taxon>Bacillota</taxon>
        <taxon>Clostridia</taxon>
        <taxon>Neomoorellales</taxon>
        <taxon>Neomoorellaceae</taxon>
        <taxon>Thermanaeromonas</taxon>
    </lineage>
</organism>
<gene>
    <name evidence="1" type="ORF">SAMN00808754_2961</name>
</gene>
<accession>A0A1W1W392</accession>
<evidence type="ECO:0000313" key="1">
    <source>
        <dbReference type="EMBL" id="SMB99564.1"/>
    </source>
</evidence>
<dbReference type="Proteomes" id="UP000192569">
    <property type="component" value="Chromosome I"/>
</dbReference>
<reference evidence="1 2" key="1">
    <citation type="submission" date="2017-04" db="EMBL/GenBank/DDBJ databases">
        <authorList>
            <person name="Afonso C.L."/>
            <person name="Miller P.J."/>
            <person name="Scott M.A."/>
            <person name="Spackman E."/>
            <person name="Goraichik I."/>
            <person name="Dimitrov K.M."/>
            <person name="Suarez D.L."/>
            <person name="Swayne D.E."/>
        </authorList>
    </citation>
    <scope>NUCLEOTIDE SEQUENCE [LARGE SCALE GENOMIC DNA]</scope>
    <source>
        <strain evidence="1 2">ToBE</strain>
    </source>
</reference>
<dbReference type="AlphaFoldDB" id="A0A1W1W392"/>
<proteinExistence type="predicted"/>
<dbReference type="EMBL" id="LT838272">
    <property type="protein sequence ID" value="SMB99564.1"/>
    <property type="molecule type" value="Genomic_DNA"/>
</dbReference>
<keyword evidence="2" id="KW-1185">Reference proteome</keyword>